<dbReference type="GO" id="GO:0003677">
    <property type="term" value="F:DNA binding"/>
    <property type="evidence" value="ECO:0007669"/>
    <property type="project" value="InterPro"/>
</dbReference>
<evidence type="ECO:0000313" key="13">
    <source>
        <dbReference type="Proteomes" id="UP001179952"/>
    </source>
</evidence>
<dbReference type="Pfam" id="PF21103">
    <property type="entry name" value="PH1_SSRP1-like"/>
    <property type="match status" value="1"/>
</dbReference>
<dbReference type="GO" id="GO:0006260">
    <property type="term" value="P:DNA replication"/>
    <property type="evidence" value="ECO:0007669"/>
    <property type="project" value="UniProtKB-KW"/>
</dbReference>
<dbReference type="Proteomes" id="UP001179952">
    <property type="component" value="Unassembled WGS sequence"/>
</dbReference>
<dbReference type="GO" id="GO:0006281">
    <property type="term" value="P:DNA repair"/>
    <property type="evidence" value="ECO:0007669"/>
    <property type="project" value="UniProtKB-KW"/>
</dbReference>
<reference evidence="12" key="1">
    <citation type="journal article" date="2023" name="Nat. Commun.">
        <title>Diploid and tetraploid genomes of Acorus and the evolution of monocots.</title>
        <authorList>
            <person name="Ma L."/>
            <person name="Liu K.W."/>
            <person name="Li Z."/>
            <person name="Hsiao Y.Y."/>
            <person name="Qi Y."/>
            <person name="Fu T."/>
            <person name="Tang G.D."/>
            <person name="Zhang D."/>
            <person name="Sun W.H."/>
            <person name="Liu D.K."/>
            <person name="Li Y."/>
            <person name="Chen G.Z."/>
            <person name="Liu X.D."/>
            <person name="Liao X.Y."/>
            <person name="Jiang Y.T."/>
            <person name="Yu X."/>
            <person name="Hao Y."/>
            <person name="Huang J."/>
            <person name="Zhao X.W."/>
            <person name="Ke S."/>
            <person name="Chen Y.Y."/>
            <person name="Wu W.L."/>
            <person name="Hsu J.L."/>
            <person name="Lin Y.F."/>
            <person name="Huang M.D."/>
            <person name="Li C.Y."/>
            <person name="Huang L."/>
            <person name="Wang Z.W."/>
            <person name="Zhao X."/>
            <person name="Zhong W.Y."/>
            <person name="Peng D.H."/>
            <person name="Ahmad S."/>
            <person name="Lan S."/>
            <person name="Zhang J.S."/>
            <person name="Tsai W.C."/>
            <person name="Van de Peer Y."/>
            <person name="Liu Z.J."/>
        </authorList>
    </citation>
    <scope>NUCLEOTIDE SEQUENCE</scope>
    <source>
        <strain evidence="12">SCP</strain>
    </source>
</reference>
<dbReference type="InterPro" id="IPR011993">
    <property type="entry name" value="PH-like_dom_sf"/>
</dbReference>
<protein>
    <recommendedName>
        <fullName evidence="9">FACT complex subunit SSRP1</fullName>
    </recommendedName>
</protein>
<feature type="compositionally biased region" description="Acidic residues" evidence="10">
    <location>
        <begin position="299"/>
        <end position="311"/>
    </location>
</feature>
<dbReference type="Pfam" id="PF08512">
    <property type="entry name" value="Rttp106-like_middle"/>
    <property type="match status" value="1"/>
</dbReference>
<dbReference type="GO" id="GO:0035101">
    <property type="term" value="C:FACT complex"/>
    <property type="evidence" value="ECO:0007669"/>
    <property type="project" value="TreeGrafter"/>
</dbReference>
<keyword evidence="5 9" id="KW-0805">Transcription regulation</keyword>
<feature type="region of interest" description="Disordered" evidence="10">
    <location>
        <begin position="274"/>
        <end position="311"/>
    </location>
</feature>
<dbReference type="GO" id="GO:0031491">
    <property type="term" value="F:nucleosome binding"/>
    <property type="evidence" value="ECO:0007669"/>
    <property type="project" value="TreeGrafter"/>
</dbReference>
<keyword evidence="4 9" id="KW-0227">DNA damage</keyword>
<organism evidence="12 13">
    <name type="scientific">Acorus gramineus</name>
    <name type="common">Dwarf sweet flag</name>
    <dbReference type="NCBI Taxonomy" id="55184"/>
    <lineage>
        <taxon>Eukaryota</taxon>
        <taxon>Viridiplantae</taxon>
        <taxon>Streptophyta</taxon>
        <taxon>Embryophyta</taxon>
        <taxon>Tracheophyta</taxon>
        <taxon>Spermatophyta</taxon>
        <taxon>Magnoliopsida</taxon>
        <taxon>Liliopsida</taxon>
        <taxon>Acoraceae</taxon>
        <taxon>Acorus</taxon>
    </lineage>
</organism>
<evidence type="ECO:0000256" key="1">
    <source>
        <dbReference type="ARBA" id="ARBA00010060"/>
    </source>
</evidence>
<evidence type="ECO:0000256" key="3">
    <source>
        <dbReference type="ARBA" id="ARBA00022705"/>
    </source>
</evidence>
<dbReference type="PANTHER" id="PTHR45849:SF1">
    <property type="entry name" value="FACT COMPLEX SUBUNIT SSRP1"/>
    <property type="match status" value="1"/>
</dbReference>
<feature type="region of interest" description="Disordered" evidence="10">
    <location>
        <begin position="333"/>
        <end position="374"/>
    </location>
</feature>
<evidence type="ECO:0000256" key="8">
    <source>
        <dbReference type="ARBA" id="ARBA00023242"/>
    </source>
</evidence>
<dbReference type="SUPFAM" id="SSF50729">
    <property type="entry name" value="PH domain-like"/>
    <property type="match status" value="1"/>
</dbReference>
<evidence type="ECO:0000256" key="7">
    <source>
        <dbReference type="ARBA" id="ARBA00023204"/>
    </source>
</evidence>
<evidence type="ECO:0000256" key="4">
    <source>
        <dbReference type="ARBA" id="ARBA00022763"/>
    </source>
</evidence>
<dbReference type="GO" id="GO:0042393">
    <property type="term" value="F:histone binding"/>
    <property type="evidence" value="ECO:0007669"/>
    <property type="project" value="TreeGrafter"/>
</dbReference>
<dbReference type="FunFam" id="2.30.29.150:FF:000001">
    <property type="entry name" value="Fact complex subunit ssrp1"/>
    <property type="match status" value="1"/>
</dbReference>
<gene>
    <name evidence="12" type="ORF">QJS04_geneDACA005421</name>
</gene>
<dbReference type="PANTHER" id="PTHR45849">
    <property type="entry name" value="FACT COMPLEX SUBUNIT SSRP1"/>
    <property type="match status" value="1"/>
</dbReference>
<accession>A0AAV9A757</accession>
<keyword evidence="6 9" id="KW-0804">Transcription</keyword>
<keyword evidence="2 9" id="KW-0158">Chromosome</keyword>
<comment type="subcellular location">
    <subcellularLocation>
        <location evidence="9">Nucleus</location>
    </subcellularLocation>
    <subcellularLocation>
        <location evidence="9">Chromosome</location>
    </subcellularLocation>
</comment>
<comment type="function">
    <text evidence="9">Component of the FACT complex, a general chromatin factor that acts to reorganize nucleosomes. The FACT complex is involved in multiple processes that require DNA as a template such as mRNA elongation, DNA replication and DNA repair. During transcription elongation the FACT complex acts as a histone chaperone that both destabilizes and restores nucleosomal structure. It facilitates the passage of RNA polymerase II and transcription by promoting the dissociation of one histone H2A-H2B dimer from the nucleosome, then subsequently promotes the reestablishment of the nucleosome following the passage of RNA polymerase II.</text>
</comment>
<evidence type="ECO:0000256" key="6">
    <source>
        <dbReference type="ARBA" id="ARBA00023163"/>
    </source>
</evidence>
<name>A0AAV9A757_ACOGR</name>
<keyword evidence="7 9" id="KW-0234">DNA repair</keyword>
<keyword evidence="8 9" id="KW-0539">Nucleus</keyword>
<dbReference type="AlphaFoldDB" id="A0AAV9A757"/>
<evidence type="ECO:0000256" key="10">
    <source>
        <dbReference type="SAM" id="MobiDB-lite"/>
    </source>
</evidence>
<feature type="compositionally biased region" description="Basic and acidic residues" evidence="10">
    <location>
        <begin position="343"/>
        <end position="352"/>
    </location>
</feature>
<dbReference type="InterPro" id="IPR048993">
    <property type="entry name" value="SSRP1-like_PH1"/>
</dbReference>
<dbReference type="SMART" id="SM01287">
    <property type="entry name" value="Rtt106"/>
    <property type="match status" value="1"/>
</dbReference>
<keyword evidence="13" id="KW-1185">Reference proteome</keyword>
<dbReference type="Gene3D" id="2.30.29.30">
    <property type="entry name" value="Pleckstrin-homology domain (PH domain)/Phosphotyrosine-binding domain (PTB)"/>
    <property type="match status" value="1"/>
</dbReference>
<dbReference type="InterPro" id="IPR050454">
    <property type="entry name" value="RTT106/SSRP1_HistChap/FACT"/>
</dbReference>
<dbReference type="CDD" id="cd13230">
    <property type="entry name" value="PH1_SSRP1-like"/>
    <property type="match status" value="1"/>
</dbReference>
<evidence type="ECO:0000256" key="5">
    <source>
        <dbReference type="ARBA" id="ARBA00023015"/>
    </source>
</evidence>
<dbReference type="EMBL" id="JAUJYN010000012">
    <property type="protein sequence ID" value="KAK1259969.1"/>
    <property type="molecule type" value="Genomic_DNA"/>
</dbReference>
<dbReference type="Gene3D" id="2.30.29.150">
    <property type="match status" value="1"/>
</dbReference>
<evidence type="ECO:0000256" key="9">
    <source>
        <dbReference type="RuleBase" id="RU364013"/>
    </source>
</evidence>
<reference evidence="12" key="2">
    <citation type="submission" date="2023-06" db="EMBL/GenBank/DDBJ databases">
        <authorList>
            <person name="Ma L."/>
            <person name="Liu K.-W."/>
            <person name="Li Z."/>
            <person name="Hsiao Y.-Y."/>
            <person name="Qi Y."/>
            <person name="Fu T."/>
            <person name="Tang G."/>
            <person name="Zhang D."/>
            <person name="Sun W.-H."/>
            <person name="Liu D.-K."/>
            <person name="Li Y."/>
            <person name="Chen G.-Z."/>
            <person name="Liu X.-D."/>
            <person name="Liao X.-Y."/>
            <person name="Jiang Y.-T."/>
            <person name="Yu X."/>
            <person name="Hao Y."/>
            <person name="Huang J."/>
            <person name="Zhao X.-W."/>
            <person name="Ke S."/>
            <person name="Chen Y.-Y."/>
            <person name="Wu W.-L."/>
            <person name="Hsu J.-L."/>
            <person name="Lin Y.-F."/>
            <person name="Huang M.-D."/>
            <person name="Li C.-Y."/>
            <person name="Huang L."/>
            <person name="Wang Z.-W."/>
            <person name="Zhao X."/>
            <person name="Zhong W.-Y."/>
            <person name="Peng D.-H."/>
            <person name="Ahmad S."/>
            <person name="Lan S."/>
            <person name="Zhang J.-S."/>
            <person name="Tsai W.-C."/>
            <person name="Van De Peer Y."/>
            <person name="Liu Z.-J."/>
        </authorList>
    </citation>
    <scope>NUCLEOTIDE SEQUENCE</scope>
    <source>
        <strain evidence="12">SCP</strain>
        <tissue evidence="12">Leaves</tissue>
    </source>
</reference>
<dbReference type="PRINTS" id="PR00887">
    <property type="entry name" value="SSRCOGNITION"/>
</dbReference>
<proteinExistence type="inferred from homology"/>
<comment type="caution">
    <text evidence="12">The sequence shown here is derived from an EMBL/GenBank/DDBJ whole genome shotgun (WGS) entry which is preliminary data.</text>
</comment>
<evidence type="ECO:0000313" key="12">
    <source>
        <dbReference type="EMBL" id="KAK1259969.1"/>
    </source>
</evidence>
<comment type="similarity">
    <text evidence="1 9">Belongs to the SSRP1 family.</text>
</comment>
<sequence>MFDILDILSIFWLGVPSSFQLTVKVKDDLFCDKIVTMTDVGSMVEVPVVTFEDVSLLTPRGQYNVELHLQFMQFRGQSNDFKIQYSSLLRIFVLPKYIEPHTFVVLSLEDPICKGRNLYPHIVMQFEIEHDVEINLSLSEEQLSTKYNGNLEAAYKGCIHKVFKTILRGLSGAKITMPGKFRSSVDGYAVQSSLNDKNGLLYPLEHAFFFLPEPSTILIYDQVQILHEERGDDPMLTFRFFDITVRLKSEHEFQFRNIQRSEYINLFNFIKDGDDGKESDEEDEDFVVNMDDGGSPTDVSEEFDSSESGDDNEVTKFGLTFIKPYRKVVKKEAATSKATPAKRKLDSDEDGSRNQNPVRKGPASPKGPLSDFMFFSNSEREICTAA</sequence>
<keyword evidence="3 9" id="KW-0235">DNA replication</keyword>
<feature type="compositionally biased region" description="Acidic residues" evidence="10">
    <location>
        <begin position="277"/>
        <end position="286"/>
    </location>
</feature>
<dbReference type="InterPro" id="IPR000969">
    <property type="entry name" value="SSRP1/POB3"/>
</dbReference>
<feature type="domain" description="Histone chaperone RTT106/FACT complex subunit SPT16-like middle" evidence="11">
    <location>
        <begin position="187"/>
        <end position="276"/>
    </location>
</feature>
<evidence type="ECO:0000256" key="2">
    <source>
        <dbReference type="ARBA" id="ARBA00022454"/>
    </source>
</evidence>
<dbReference type="InterPro" id="IPR013719">
    <property type="entry name" value="RTT106/SPT16-like_middle_dom"/>
</dbReference>
<evidence type="ECO:0000259" key="11">
    <source>
        <dbReference type="SMART" id="SM01287"/>
    </source>
</evidence>